<keyword evidence="4" id="KW-1185">Reference proteome</keyword>
<protein>
    <submittedName>
        <fullName evidence="3">Predicted ATP-dependent endonuclease of the OLD family, contains P-loop ATPase and TOPRIM domains</fullName>
    </submittedName>
</protein>
<name>A0ABY1S889_CALBS</name>
<evidence type="ECO:0000313" key="4">
    <source>
        <dbReference type="Proteomes" id="UP000196803"/>
    </source>
</evidence>
<dbReference type="Proteomes" id="UP000196803">
    <property type="component" value="Unassembled WGS sequence"/>
</dbReference>
<feature type="domain" description="Endonuclease GajA/Old nuclease/RecF-like AAA" evidence="1">
    <location>
        <begin position="1"/>
        <end position="363"/>
    </location>
</feature>
<dbReference type="GeneID" id="31772955"/>
<dbReference type="InterPro" id="IPR034139">
    <property type="entry name" value="TOPRIM_OLD"/>
</dbReference>
<proteinExistence type="predicted"/>
<dbReference type="Gene3D" id="3.40.50.300">
    <property type="entry name" value="P-loop containing nucleotide triphosphate hydrolases"/>
    <property type="match status" value="1"/>
</dbReference>
<accession>A0ABY1S889</accession>
<dbReference type="InterPro" id="IPR041685">
    <property type="entry name" value="AAA_GajA/Old/RecF-like"/>
</dbReference>
<dbReference type="GO" id="GO:0004519">
    <property type="term" value="F:endonuclease activity"/>
    <property type="evidence" value="ECO:0007669"/>
    <property type="project" value="UniProtKB-KW"/>
</dbReference>
<reference evidence="3 4" key="1">
    <citation type="submission" date="2017-05" db="EMBL/GenBank/DDBJ databases">
        <authorList>
            <person name="Varghese N."/>
            <person name="Submissions S."/>
        </authorList>
    </citation>
    <scope>NUCLEOTIDE SEQUENCE [LARGE SCALE GENOMIC DNA]</scope>
    <source>
        <strain evidence="3 4">MACB1020</strain>
    </source>
</reference>
<dbReference type="CDD" id="cd01026">
    <property type="entry name" value="TOPRIM_OLD"/>
    <property type="match status" value="1"/>
</dbReference>
<dbReference type="Pfam" id="PF20469">
    <property type="entry name" value="OLD-like_TOPRIM"/>
    <property type="match status" value="1"/>
</dbReference>
<comment type="caution">
    <text evidence="3">The sequence shown here is derived from an EMBL/GenBank/DDBJ whole genome shotgun (WGS) entry which is preliminary data.</text>
</comment>
<dbReference type="PANTHER" id="PTHR43581:SF4">
    <property type="entry name" value="ATP_GTP PHOSPHATASE"/>
    <property type="match status" value="1"/>
</dbReference>
<evidence type="ECO:0000313" key="3">
    <source>
        <dbReference type="EMBL" id="SMR93297.1"/>
    </source>
</evidence>
<sequence length="685" mass="79458">MYIDKIKIRNFRCFGPEETVIEFDKLTALIGANSCGKTAVLHALMKIFGSDNKEIKRSDFHVPKSMDPQEIENNDLYIEVKLSFPELRQENTELNSIPSFWNYMVIREPGVLPYVRICLKSSWQKSNTPDGDIETEILFIKAPEGREKDSDYEKAKREHLSRILFVYVPAIRDVSPQLRNVSNSILWKILNSIEWEEDFKSKIREKTEEIDKLFAKNPGVSLVKEIISNTWKKYHRDYRYKEAHMRFSRGDLDTVLKKVEIEFYPTSEPKSYTVNELGDGLRSLFYLTLVNSLLEFENRILQSKHSSKSPFNKEPSTLVLLAIEEPENHVCPHLLGRIMDNLKDISSKQNAQVILTSHSASIISRIEPTEIRHLRIKNEDLCTKVSRIILPEQIDEAFKYVKEAVKAYPEIYFSRLVILGEGDSEELIIKKMIEKSGLSADSCAISIVPLGGRFVNHFWRLLQDIGINYITLLDMDIERNTGGWEKLHYIMNQLIQSGYDEKSVLADLSKEEFDNMPNWSYDEYSREKIEKFAKHLQQFDIFFSFPLDIDFSMLSTYEEAYKKLIPKKGGPRIPDKITKKEDYARYIDNVVKSVLKSDNATGITYSDNEKELMVWYKYLFLGRGKPNTHFQALIELGDSIKSNMPDVFKNLINRAKELLENDPYSDISNLGDEKYADTKGTMETC</sequence>
<dbReference type="SUPFAM" id="SSF52540">
    <property type="entry name" value="P-loop containing nucleoside triphosphate hydrolases"/>
    <property type="match status" value="1"/>
</dbReference>
<dbReference type="Pfam" id="PF13175">
    <property type="entry name" value="AAA_15"/>
    <property type="match status" value="1"/>
</dbReference>
<keyword evidence="3" id="KW-0255">Endonuclease</keyword>
<dbReference type="InterPro" id="IPR027417">
    <property type="entry name" value="P-loop_NTPase"/>
</dbReference>
<organism evidence="3 4">
    <name type="scientific">Caldicellulosiruptor bescii</name>
    <name type="common">Anaerocellum thermophilum</name>
    <dbReference type="NCBI Taxonomy" id="31899"/>
    <lineage>
        <taxon>Bacteria</taxon>
        <taxon>Bacillati</taxon>
        <taxon>Bacillota</taxon>
        <taxon>Bacillota incertae sedis</taxon>
        <taxon>Caldicellulosiruptorales</taxon>
        <taxon>Caldicellulosiruptoraceae</taxon>
        <taxon>Caldicellulosiruptor</taxon>
    </lineage>
</organism>
<dbReference type="InterPro" id="IPR051396">
    <property type="entry name" value="Bact_Antivir_Def_Nuclease"/>
</dbReference>
<feature type="domain" description="OLD protein-like TOPRIM" evidence="2">
    <location>
        <begin position="413"/>
        <end position="476"/>
    </location>
</feature>
<gene>
    <name evidence="3" type="ORF">SAMN05216240_1479</name>
</gene>
<evidence type="ECO:0000259" key="1">
    <source>
        <dbReference type="Pfam" id="PF13175"/>
    </source>
</evidence>
<dbReference type="EMBL" id="FXXC01000001">
    <property type="protein sequence ID" value="SMR93297.1"/>
    <property type="molecule type" value="Genomic_DNA"/>
</dbReference>
<evidence type="ECO:0000259" key="2">
    <source>
        <dbReference type="Pfam" id="PF20469"/>
    </source>
</evidence>
<keyword evidence="3" id="KW-0378">Hydrolase</keyword>
<dbReference type="PANTHER" id="PTHR43581">
    <property type="entry name" value="ATP/GTP PHOSPHATASE"/>
    <property type="match status" value="1"/>
</dbReference>
<keyword evidence="3" id="KW-0540">Nuclease</keyword>
<dbReference type="RefSeq" id="WP_013403047.1">
    <property type="nucleotide sequence ID" value="NZ_FUZJ01000001.1"/>
</dbReference>